<dbReference type="PANTHER" id="PTHR23501">
    <property type="entry name" value="MAJOR FACILITATOR SUPERFAMILY"/>
    <property type="match status" value="1"/>
</dbReference>
<dbReference type="Proteomes" id="UP000680750">
    <property type="component" value="Chromosome"/>
</dbReference>
<feature type="transmembrane region" description="Helical" evidence="8">
    <location>
        <begin position="58"/>
        <end position="77"/>
    </location>
</feature>
<name>A0A810L916_9ACTN</name>
<feature type="transmembrane region" description="Helical" evidence="8">
    <location>
        <begin position="482"/>
        <end position="503"/>
    </location>
</feature>
<gene>
    <name evidence="10" type="ORF">Asera_49290</name>
</gene>
<accession>A0A810L916</accession>
<dbReference type="InterPro" id="IPR004638">
    <property type="entry name" value="EmrB-like"/>
</dbReference>
<evidence type="ECO:0000256" key="4">
    <source>
        <dbReference type="ARBA" id="ARBA00022475"/>
    </source>
</evidence>
<evidence type="ECO:0000313" key="11">
    <source>
        <dbReference type="Proteomes" id="UP000680750"/>
    </source>
</evidence>
<feature type="transmembrane region" description="Helical" evidence="8">
    <location>
        <begin position="150"/>
        <end position="171"/>
    </location>
</feature>
<evidence type="ECO:0000259" key="9">
    <source>
        <dbReference type="PROSITE" id="PS50850"/>
    </source>
</evidence>
<comment type="subcellular location">
    <subcellularLocation>
        <location evidence="1">Cell membrane</location>
        <topology evidence="1">Multi-pass membrane protein</topology>
    </subcellularLocation>
</comment>
<feature type="transmembrane region" description="Helical" evidence="8">
    <location>
        <begin position="22"/>
        <end position="46"/>
    </location>
</feature>
<feature type="transmembrane region" description="Helical" evidence="8">
    <location>
        <begin position="89"/>
        <end position="105"/>
    </location>
</feature>
<dbReference type="PRINTS" id="PR01036">
    <property type="entry name" value="TCRTETB"/>
</dbReference>
<evidence type="ECO:0000256" key="8">
    <source>
        <dbReference type="SAM" id="Phobius"/>
    </source>
</evidence>
<dbReference type="PANTHER" id="PTHR23501:SF197">
    <property type="entry name" value="COMD"/>
    <property type="match status" value="1"/>
</dbReference>
<feature type="transmembrane region" description="Helical" evidence="8">
    <location>
        <begin position="411"/>
        <end position="432"/>
    </location>
</feature>
<feature type="transmembrane region" description="Helical" evidence="8">
    <location>
        <begin position="177"/>
        <end position="201"/>
    </location>
</feature>
<evidence type="ECO:0000256" key="5">
    <source>
        <dbReference type="ARBA" id="ARBA00022692"/>
    </source>
</evidence>
<reference evidence="10" key="1">
    <citation type="submission" date="2020-08" db="EMBL/GenBank/DDBJ databases">
        <title>Whole genome shotgun sequence of Actinocatenispora sera NBRC 101916.</title>
        <authorList>
            <person name="Komaki H."/>
            <person name="Tamura T."/>
        </authorList>
    </citation>
    <scope>NUCLEOTIDE SEQUENCE</scope>
    <source>
        <strain evidence="10">NBRC 101916</strain>
    </source>
</reference>
<feature type="transmembrane region" description="Helical" evidence="8">
    <location>
        <begin position="366"/>
        <end position="390"/>
    </location>
</feature>
<dbReference type="InterPro" id="IPR036390">
    <property type="entry name" value="WH_DNA-bd_sf"/>
</dbReference>
<feature type="domain" description="Major facilitator superfamily (MFS) profile" evidence="9">
    <location>
        <begin position="24"/>
        <end position="505"/>
    </location>
</feature>
<feature type="transmembrane region" description="Helical" evidence="8">
    <location>
        <begin position="236"/>
        <end position="256"/>
    </location>
</feature>
<feature type="transmembrane region" description="Helical" evidence="8">
    <location>
        <begin position="208"/>
        <end position="230"/>
    </location>
</feature>
<proteinExistence type="inferred from homology"/>
<keyword evidence="5 8" id="KW-0812">Transmembrane</keyword>
<organism evidence="10 11">
    <name type="scientific">Actinocatenispora sera</name>
    <dbReference type="NCBI Taxonomy" id="390989"/>
    <lineage>
        <taxon>Bacteria</taxon>
        <taxon>Bacillati</taxon>
        <taxon>Actinomycetota</taxon>
        <taxon>Actinomycetes</taxon>
        <taxon>Micromonosporales</taxon>
        <taxon>Micromonosporaceae</taxon>
        <taxon>Actinocatenispora</taxon>
    </lineage>
</organism>
<sequence>MTADSATAADAGPVEVTGSRRWLIISGLLACMLLAALDQTIVATALPTIVSDLGGVAHLSWVVTAYLLAVTATTPLWGKLGDLFGRKRLLQIAVAVFLVGSALAGTSQNMLMLIAFRAIQGLGGGGLLVLSQATVADVVPPRERGRYQGVFGAVFGASSVIGPLLGGFFVDNLSWRWVFYVNLPIGAAALVITALVLPAALPRARPSIDYLGIVLVAAASVALVLFTSWGGTVYPWLSWQVIGLAVLGAALIAAFVAAERRAAEPVMPLRLFSTRVFSVASVVGFVVGFGMFGAITYLPIYLQVVTGVGPTESGLRMLPMMLGVLVTSIGSGQLITRTGRYKIFPVLGTAVMTIGLYLLSRMDQHTGFWAASGAMLVLGAGLGMVMQVLVLAVQNGAEYRDLGAATSGATFFRSIGGSFGVAVFGAIFASQLTSNLARYLPPGALPGDATVAAGPSRESLRRLPPAILDDVVHAYARSIHTVFLWAVPVAALAFLLTFLLPAVPLRSTSRATDPGTPPSGRDSWAELERALTLLVHRQDAVKVYGWLAERAGVPVGAGPCWLLCWLGRNPAPAPADLPRREGIGAGRLTQWLGELRDAGLARIGTTVTLTPDGRDALDRLAQARCAGLERLLDGWEPDLHPDLHERLVKLAHELLGTEPGREVRAG</sequence>
<dbReference type="Pfam" id="PF07690">
    <property type="entry name" value="MFS_1"/>
    <property type="match status" value="1"/>
</dbReference>
<dbReference type="NCBIfam" id="TIGR00711">
    <property type="entry name" value="efflux_EmrB"/>
    <property type="match status" value="1"/>
</dbReference>
<evidence type="ECO:0000256" key="1">
    <source>
        <dbReference type="ARBA" id="ARBA00004651"/>
    </source>
</evidence>
<dbReference type="Gene3D" id="1.10.10.10">
    <property type="entry name" value="Winged helix-like DNA-binding domain superfamily/Winged helix DNA-binding domain"/>
    <property type="match status" value="1"/>
</dbReference>
<dbReference type="EMBL" id="AP023354">
    <property type="protein sequence ID" value="BCJ30821.1"/>
    <property type="molecule type" value="Genomic_DNA"/>
</dbReference>
<evidence type="ECO:0000256" key="3">
    <source>
        <dbReference type="ARBA" id="ARBA00022448"/>
    </source>
</evidence>
<feature type="transmembrane region" description="Helical" evidence="8">
    <location>
        <begin position="343"/>
        <end position="360"/>
    </location>
</feature>
<keyword evidence="11" id="KW-1185">Reference proteome</keyword>
<dbReference type="GO" id="GO:0022857">
    <property type="term" value="F:transmembrane transporter activity"/>
    <property type="evidence" value="ECO:0007669"/>
    <property type="project" value="InterPro"/>
</dbReference>
<keyword evidence="6 8" id="KW-1133">Transmembrane helix</keyword>
<dbReference type="InterPro" id="IPR036388">
    <property type="entry name" value="WH-like_DNA-bd_sf"/>
</dbReference>
<keyword evidence="7 8" id="KW-0472">Membrane</keyword>
<dbReference type="Gene3D" id="1.20.1250.20">
    <property type="entry name" value="MFS general substrate transporter like domains"/>
    <property type="match status" value="1"/>
</dbReference>
<comment type="similarity">
    <text evidence="2">Belongs to the major facilitator superfamily. TCR/Tet family.</text>
</comment>
<keyword evidence="4" id="KW-1003">Cell membrane</keyword>
<dbReference type="InterPro" id="IPR020846">
    <property type="entry name" value="MFS_dom"/>
</dbReference>
<dbReference type="FunFam" id="1.20.1720.10:FF:000004">
    <property type="entry name" value="EmrB/QacA family drug resistance transporter"/>
    <property type="match status" value="1"/>
</dbReference>
<evidence type="ECO:0000313" key="10">
    <source>
        <dbReference type="EMBL" id="BCJ30821.1"/>
    </source>
</evidence>
<dbReference type="AlphaFoldDB" id="A0A810L916"/>
<evidence type="ECO:0000256" key="2">
    <source>
        <dbReference type="ARBA" id="ARBA00007520"/>
    </source>
</evidence>
<feature type="transmembrane region" description="Helical" evidence="8">
    <location>
        <begin position="111"/>
        <end position="130"/>
    </location>
</feature>
<keyword evidence="3" id="KW-0813">Transport</keyword>
<feature type="transmembrane region" description="Helical" evidence="8">
    <location>
        <begin position="318"/>
        <end position="336"/>
    </location>
</feature>
<evidence type="ECO:0000256" key="7">
    <source>
        <dbReference type="ARBA" id="ARBA00023136"/>
    </source>
</evidence>
<evidence type="ECO:0000256" key="6">
    <source>
        <dbReference type="ARBA" id="ARBA00022989"/>
    </source>
</evidence>
<dbReference type="KEGG" id="aser:Asera_49290"/>
<dbReference type="SUPFAM" id="SSF103473">
    <property type="entry name" value="MFS general substrate transporter"/>
    <property type="match status" value="1"/>
</dbReference>
<dbReference type="SUPFAM" id="SSF46785">
    <property type="entry name" value="Winged helix' DNA-binding domain"/>
    <property type="match status" value="1"/>
</dbReference>
<protein>
    <submittedName>
        <fullName evidence="10">EmrB/QacA family drug resistance transporter</fullName>
    </submittedName>
</protein>
<dbReference type="InterPro" id="IPR011701">
    <property type="entry name" value="MFS"/>
</dbReference>
<feature type="transmembrane region" description="Helical" evidence="8">
    <location>
        <begin position="276"/>
        <end position="298"/>
    </location>
</feature>
<dbReference type="GO" id="GO:0005886">
    <property type="term" value="C:plasma membrane"/>
    <property type="evidence" value="ECO:0007669"/>
    <property type="project" value="UniProtKB-SubCell"/>
</dbReference>
<dbReference type="PROSITE" id="PS50850">
    <property type="entry name" value="MFS"/>
    <property type="match status" value="1"/>
</dbReference>
<dbReference type="InterPro" id="IPR036259">
    <property type="entry name" value="MFS_trans_sf"/>
</dbReference>
<dbReference type="Gene3D" id="1.20.1720.10">
    <property type="entry name" value="Multidrug resistance protein D"/>
    <property type="match status" value="1"/>
</dbReference>
<dbReference type="RefSeq" id="WP_030447573.1">
    <property type="nucleotide sequence ID" value="NZ_AP023354.1"/>
</dbReference>
<dbReference type="CDD" id="cd17502">
    <property type="entry name" value="MFS_Azr1_MDR_like"/>
    <property type="match status" value="1"/>
</dbReference>